<accession>A0A090DP68</accession>
<organism evidence="2 3">
    <name type="scientific">Mesorhizobium plurifarium</name>
    <dbReference type="NCBI Taxonomy" id="69974"/>
    <lineage>
        <taxon>Bacteria</taxon>
        <taxon>Pseudomonadati</taxon>
        <taxon>Pseudomonadota</taxon>
        <taxon>Alphaproteobacteria</taxon>
        <taxon>Hyphomicrobiales</taxon>
        <taxon>Phyllobacteriaceae</taxon>
        <taxon>Mesorhizobium</taxon>
    </lineage>
</organism>
<feature type="compositionally biased region" description="Polar residues" evidence="1">
    <location>
        <begin position="19"/>
        <end position="28"/>
    </location>
</feature>
<protein>
    <submittedName>
        <fullName evidence="2">Uncharacterized protein</fullName>
    </submittedName>
</protein>
<sequence>MLRDVSAESALESAMARSQADTFQNTLPNAHPDIKTVEDAVKHPELFPSPEGPSGGVIQGPQGWGDTVLTAQLFKALEAGKKGQGTAHD</sequence>
<dbReference type="AlphaFoldDB" id="A0A090DP68"/>
<dbReference type="EMBL" id="CCMZ01000020">
    <property type="protein sequence ID" value="CDX18242.1"/>
    <property type="molecule type" value="Genomic_DNA"/>
</dbReference>
<name>A0A090DP68_MESPL</name>
<evidence type="ECO:0000313" key="3">
    <source>
        <dbReference type="Proteomes" id="UP000045285"/>
    </source>
</evidence>
<reference evidence="3" key="1">
    <citation type="submission" date="2014-08" db="EMBL/GenBank/DDBJ databases">
        <authorList>
            <person name="Moulin L."/>
        </authorList>
    </citation>
    <scope>NUCLEOTIDE SEQUENCE [LARGE SCALE GENOMIC DNA]</scope>
</reference>
<gene>
    <name evidence="2" type="ORF">MPL3356_270023</name>
</gene>
<evidence type="ECO:0000256" key="1">
    <source>
        <dbReference type="SAM" id="MobiDB-lite"/>
    </source>
</evidence>
<feature type="region of interest" description="Disordered" evidence="1">
    <location>
        <begin position="1"/>
        <end position="30"/>
    </location>
</feature>
<feature type="region of interest" description="Disordered" evidence="1">
    <location>
        <begin position="44"/>
        <end position="63"/>
    </location>
</feature>
<evidence type="ECO:0000313" key="2">
    <source>
        <dbReference type="EMBL" id="CDX18242.1"/>
    </source>
</evidence>
<proteinExistence type="predicted"/>
<keyword evidence="3" id="KW-1185">Reference proteome</keyword>
<dbReference type="Proteomes" id="UP000045285">
    <property type="component" value="Unassembled WGS sequence"/>
</dbReference>